<reference evidence="1" key="1">
    <citation type="submission" date="2024-06" db="EMBL/GenBank/DDBJ databases">
        <authorList>
            <person name="Liu X."/>
            <person name="Lenzi L."/>
            <person name="Haldenby T S."/>
            <person name="Uol C."/>
        </authorList>
    </citation>
    <scope>NUCLEOTIDE SEQUENCE</scope>
</reference>
<evidence type="ECO:0000313" key="2">
    <source>
        <dbReference type="Proteomes" id="UP001497525"/>
    </source>
</evidence>
<sequence length="133" mass="14369">MCSSAVLTENTDALVELKQQGATTAAVVALVHEDSKDITQSLACIQTTEGNAASTRPSTRTLPGYAMEQIITLNSRLLDGGDFRTLVPSVLSRLISPELSEEIHCTGKGRPFVFKNSRIHGFLLGKLMLLCSY</sequence>
<evidence type="ECO:0000313" key="1">
    <source>
        <dbReference type="EMBL" id="CAL5132705.1"/>
    </source>
</evidence>
<dbReference type="EMBL" id="CAXLJL010000134">
    <property type="protein sequence ID" value="CAL5132705.1"/>
    <property type="molecule type" value="Genomic_DNA"/>
</dbReference>
<dbReference type="AlphaFoldDB" id="A0AAV2T8J1"/>
<protein>
    <submittedName>
        <fullName evidence="1">Uncharacterized protein</fullName>
    </submittedName>
</protein>
<gene>
    <name evidence="1" type="ORF">CDAUBV1_LOCUS5547</name>
</gene>
<proteinExistence type="predicted"/>
<comment type="caution">
    <text evidence="1">The sequence shown here is derived from an EMBL/GenBank/DDBJ whole genome shotgun (WGS) entry which is preliminary data.</text>
</comment>
<organism evidence="1 2">
    <name type="scientific">Calicophoron daubneyi</name>
    <name type="common">Rumen fluke</name>
    <name type="synonym">Paramphistomum daubneyi</name>
    <dbReference type="NCBI Taxonomy" id="300641"/>
    <lineage>
        <taxon>Eukaryota</taxon>
        <taxon>Metazoa</taxon>
        <taxon>Spiralia</taxon>
        <taxon>Lophotrochozoa</taxon>
        <taxon>Platyhelminthes</taxon>
        <taxon>Trematoda</taxon>
        <taxon>Digenea</taxon>
        <taxon>Plagiorchiida</taxon>
        <taxon>Pronocephalata</taxon>
        <taxon>Paramphistomoidea</taxon>
        <taxon>Paramphistomidae</taxon>
        <taxon>Calicophoron</taxon>
    </lineage>
</organism>
<dbReference type="Proteomes" id="UP001497525">
    <property type="component" value="Unassembled WGS sequence"/>
</dbReference>
<name>A0AAV2T8J1_CALDB</name>
<accession>A0AAV2T8J1</accession>